<sequence length="121" mass="13227">MLDERLTKYTQLHHLPHLTTGNNAKAMIRSTLVLLKGLQAAGDIAPLRYIKGIAALAITILELVDNAFTNNSDIQELVERIGNTVTAVNDVAVTYSRIGSEDMSSIEELCGFPPMSTSYHL</sequence>
<organism evidence="1 2">
    <name type="scientific">Armillaria gallica</name>
    <name type="common">Bulbous honey fungus</name>
    <name type="synonym">Armillaria bulbosa</name>
    <dbReference type="NCBI Taxonomy" id="47427"/>
    <lineage>
        <taxon>Eukaryota</taxon>
        <taxon>Fungi</taxon>
        <taxon>Dikarya</taxon>
        <taxon>Basidiomycota</taxon>
        <taxon>Agaricomycotina</taxon>
        <taxon>Agaricomycetes</taxon>
        <taxon>Agaricomycetidae</taxon>
        <taxon>Agaricales</taxon>
        <taxon>Marasmiineae</taxon>
        <taxon>Physalacriaceae</taxon>
        <taxon>Armillaria</taxon>
    </lineage>
</organism>
<dbReference type="AlphaFoldDB" id="A0A2H3DUF3"/>
<dbReference type="InParanoid" id="A0A2H3DUF3"/>
<protein>
    <submittedName>
        <fullName evidence="1">Uncharacterized protein</fullName>
    </submittedName>
</protein>
<evidence type="ECO:0000313" key="2">
    <source>
        <dbReference type="Proteomes" id="UP000217790"/>
    </source>
</evidence>
<dbReference type="EMBL" id="KZ293652">
    <property type="protein sequence ID" value="PBK95092.1"/>
    <property type="molecule type" value="Genomic_DNA"/>
</dbReference>
<accession>A0A2H3DUF3</accession>
<dbReference type="OrthoDB" id="3016173at2759"/>
<gene>
    <name evidence="1" type="ORF">ARMGADRAFT_1011009</name>
</gene>
<keyword evidence="2" id="KW-1185">Reference proteome</keyword>
<reference evidence="2" key="1">
    <citation type="journal article" date="2017" name="Nat. Ecol. Evol.">
        <title>Genome expansion and lineage-specific genetic innovations in the forest pathogenic fungi Armillaria.</title>
        <authorList>
            <person name="Sipos G."/>
            <person name="Prasanna A.N."/>
            <person name="Walter M.C."/>
            <person name="O'Connor E."/>
            <person name="Balint B."/>
            <person name="Krizsan K."/>
            <person name="Kiss B."/>
            <person name="Hess J."/>
            <person name="Varga T."/>
            <person name="Slot J."/>
            <person name="Riley R."/>
            <person name="Boka B."/>
            <person name="Rigling D."/>
            <person name="Barry K."/>
            <person name="Lee J."/>
            <person name="Mihaltcheva S."/>
            <person name="LaButti K."/>
            <person name="Lipzen A."/>
            <person name="Waldron R."/>
            <person name="Moloney N.M."/>
            <person name="Sperisen C."/>
            <person name="Kredics L."/>
            <person name="Vagvoelgyi C."/>
            <person name="Patrignani A."/>
            <person name="Fitzpatrick D."/>
            <person name="Nagy I."/>
            <person name="Doyle S."/>
            <person name="Anderson J.B."/>
            <person name="Grigoriev I.V."/>
            <person name="Gueldener U."/>
            <person name="Muensterkoetter M."/>
            <person name="Nagy L.G."/>
        </authorList>
    </citation>
    <scope>NUCLEOTIDE SEQUENCE [LARGE SCALE GENOMIC DNA]</scope>
    <source>
        <strain evidence="2">Ar21-2</strain>
    </source>
</reference>
<dbReference type="Proteomes" id="UP000217790">
    <property type="component" value="Unassembled WGS sequence"/>
</dbReference>
<name>A0A2H3DUF3_ARMGA</name>
<proteinExistence type="predicted"/>
<evidence type="ECO:0000313" key="1">
    <source>
        <dbReference type="EMBL" id="PBK95092.1"/>
    </source>
</evidence>